<dbReference type="AlphaFoldDB" id="A0AAW0DBG2"/>
<evidence type="ECO:0000256" key="1">
    <source>
        <dbReference type="SAM" id="MobiDB-lite"/>
    </source>
</evidence>
<gene>
    <name evidence="2" type="ORF">VNI00_005333</name>
</gene>
<feature type="region of interest" description="Disordered" evidence="1">
    <location>
        <begin position="52"/>
        <end position="126"/>
    </location>
</feature>
<comment type="caution">
    <text evidence="2">The sequence shown here is derived from an EMBL/GenBank/DDBJ whole genome shotgun (WGS) entry which is preliminary data.</text>
</comment>
<protein>
    <submittedName>
        <fullName evidence="2">Uncharacterized protein</fullName>
    </submittedName>
</protein>
<keyword evidence="3" id="KW-1185">Reference proteome</keyword>
<dbReference type="Proteomes" id="UP001383192">
    <property type="component" value="Unassembled WGS sequence"/>
</dbReference>
<reference evidence="2 3" key="1">
    <citation type="submission" date="2024-01" db="EMBL/GenBank/DDBJ databases">
        <title>A draft genome for a cacao thread blight-causing isolate of Paramarasmius palmivorus.</title>
        <authorList>
            <person name="Baruah I.K."/>
            <person name="Bukari Y."/>
            <person name="Amoako-Attah I."/>
            <person name="Meinhardt L.W."/>
            <person name="Bailey B.A."/>
            <person name="Cohen S.P."/>
        </authorList>
    </citation>
    <scope>NUCLEOTIDE SEQUENCE [LARGE SCALE GENOMIC DNA]</scope>
    <source>
        <strain evidence="2 3">GH-12</strain>
    </source>
</reference>
<feature type="compositionally biased region" description="Acidic residues" evidence="1">
    <location>
        <begin position="99"/>
        <end position="118"/>
    </location>
</feature>
<name>A0AAW0DBG2_9AGAR</name>
<evidence type="ECO:0000313" key="3">
    <source>
        <dbReference type="Proteomes" id="UP001383192"/>
    </source>
</evidence>
<evidence type="ECO:0000313" key="2">
    <source>
        <dbReference type="EMBL" id="KAK7049903.1"/>
    </source>
</evidence>
<feature type="compositionally biased region" description="Acidic residues" evidence="1">
    <location>
        <begin position="53"/>
        <end position="90"/>
    </location>
</feature>
<proteinExistence type="predicted"/>
<sequence>MQTASTHIARQLNAMSHSQQQAVRTLVELMILTGTPESIYDILSATDFMSDLVENEEDEDDLMSEENDATIDDLNSDSTSDDNEDTDVNDEGGSSAKEDENDHDVESEDPDTDMSDDVGSDKVSQM</sequence>
<accession>A0AAW0DBG2</accession>
<dbReference type="EMBL" id="JAYKXP010000015">
    <property type="protein sequence ID" value="KAK7049903.1"/>
    <property type="molecule type" value="Genomic_DNA"/>
</dbReference>
<organism evidence="2 3">
    <name type="scientific">Paramarasmius palmivorus</name>
    <dbReference type="NCBI Taxonomy" id="297713"/>
    <lineage>
        <taxon>Eukaryota</taxon>
        <taxon>Fungi</taxon>
        <taxon>Dikarya</taxon>
        <taxon>Basidiomycota</taxon>
        <taxon>Agaricomycotina</taxon>
        <taxon>Agaricomycetes</taxon>
        <taxon>Agaricomycetidae</taxon>
        <taxon>Agaricales</taxon>
        <taxon>Marasmiineae</taxon>
        <taxon>Marasmiaceae</taxon>
        <taxon>Paramarasmius</taxon>
    </lineage>
</organism>